<dbReference type="AlphaFoldDB" id="A0A6C0HJX9"/>
<accession>A0A6C0HJX9</accession>
<reference evidence="1" key="1">
    <citation type="journal article" date="2020" name="Nature">
        <title>Giant virus diversity and host interactions through global metagenomics.</title>
        <authorList>
            <person name="Schulz F."/>
            <person name="Roux S."/>
            <person name="Paez-Espino D."/>
            <person name="Jungbluth S."/>
            <person name="Walsh D.A."/>
            <person name="Denef V.J."/>
            <person name="McMahon K.D."/>
            <person name="Konstantinidis K.T."/>
            <person name="Eloe-Fadrosh E.A."/>
            <person name="Kyrpides N.C."/>
            <person name="Woyke T."/>
        </authorList>
    </citation>
    <scope>NUCLEOTIDE SEQUENCE</scope>
    <source>
        <strain evidence="1">GVMAG-M-3300023184-120</strain>
    </source>
</reference>
<evidence type="ECO:0000313" key="1">
    <source>
        <dbReference type="EMBL" id="QHT80426.1"/>
    </source>
</evidence>
<proteinExistence type="predicted"/>
<dbReference type="EMBL" id="MN739969">
    <property type="protein sequence ID" value="QHT80426.1"/>
    <property type="molecule type" value="Genomic_DNA"/>
</dbReference>
<protein>
    <recommendedName>
        <fullName evidence="2">Methyltransferase FkbM domain-containing protein</fullName>
    </recommendedName>
</protein>
<dbReference type="InterPro" id="IPR029063">
    <property type="entry name" value="SAM-dependent_MTases_sf"/>
</dbReference>
<organism evidence="1">
    <name type="scientific">viral metagenome</name>
    <dbReference type="NCBI Taxonomy" id="1070528"/>
    <lineage>
        <taxon>unclassified sequences</taxon>
        <taxon>metagenomes</taxon>
        <taxon>organismal metagenomes</taxon>
    </lineage>
</organism>
<evidence type="ECO:0008006" key="2">
    <source>
        <dbReference type="Google" id="ProtNLM"/>
    </source>
</evidence>
<dbReference type="Gene3D" id="3.40.50.150">
    <property type="entry name" value="Vaccinia Virus protein VP39"/>
    <property type="match status" value="1"/>
</dbReference>
<name>A0A6C0HJX9_9ZZZZ</name>
<dbReference type="SUPFAM" id="SSF53335">
    <property type="entry name" value="S-adenosyl-L-methionine-dependent methyltransferases"/>
    <property type="match status" value="1"/>
</dbReference>
<sequence length="349" mass="40542">MDIRDFKGVRIDTNRIEKHEQDLANEYILENDVVLELGARYGSVSCIINSKLNNKTNQVVVEPDERVWNALEENRKRNFCEFHIVKGFISEKKLDLTALDCCLGGYGSTFIENKDTNIPSFTLDQVREKYKLNFNVLVADCEGFLEVFFDENPGFYDNLRFIMFEADYKEKCNYDKIKNTLREKGFVKLLEGHQNVWINLAYHAPENIDLRSVKIEVNQGKKQFLHISQLRILDTRQQVIVPLLINASNPISDKSNKHVANDGTTAVRPFPFIYHSQSDSNAFYEYIIPNTEIGSIEVYNRLDCCTERLADFTITITKKDKVLAQIPLTSRLEQKFKAFITQTQYFEEE</sequence>